<keyword evidence="4" id="KW-1185">Reference proteome</keyword>
<dbReference type="Proteomes" id="UP000318571">
    <property type="component" value="Chromosome 11"/>
</dbReference>
<evidence type="ECO:0008006" key="5">
    <source>
        <dbReference type="Google" id="ProtNLM"/>
    </source>
</evidence>
<feature type="non-terminal residue" evidence="3">
    <location>
        <position position="1"/>
    </location>
</feature>
<dbReference type="AlphaFoldDB" id="A0A553PKL7"/>
<name>A0A553PKL7_TIGCA</name>
<comment type="caution">
    <text evidence="3">The sequence shown here is derived from an EMBL/GenBank/DDBJ whole genome shotgun (WGS) entry which is preliminary data.</text>
</comment>
<dbReference type="OMA" id="NGRINKX"/>
<protein>
    <recommendedName>
        <fullName evidence="5">Chitin-binding type-2 domain-containing protein</fullName>
    </recommendedName>
</protein>
<reference evidence="3 4" key="1">
    <citation type="journal article" date="2018" name="Nat. Ecol. Evol.">
        <title>Genomic signatures of mitonuclear coevolution across populations of Tigriopus californicus.</title>
        <authorList>
            <person name="Barreto F.S."/>
            <person name="Watson E.T."/>
            <person name="Lima T.G."/>
            <person name="Willett C.S."/>
            <person name="Edmands S."/>
            <person name="Li W."/>
            <person name="Burton R.S."/>
        </authorList>
    </citation>
    <scope>NUCLEOTIDE SEQUENCE [LARGE SCALE GENOMIC DNA]</scope>
    <source>
        <strain evidence="3 4">San Diego</strain>
    </source>
</reference>
<gene>
    <name evidence="3" type="ORF">TCAL_04245</name>
</gene>
<feature type="chain" id="PRO_5021727702" description="Chitin-binding type-2 domain-containing protein" evidence="2">
    <location>
        <begin position="21"/>
        <end position="381"/>
    </location>
</feature>
<evidence type="ECO:0000313" key="3">
    <source>
        <dbReference type="EMBL" id="TRY78227.1"/>
    </source>
</evidence>
<evidence type="ECO:0000256" key="1">
    <source>
        <dbReference type="SAM" id="MobiDB-lite"/>
    </source>
</evidence>
<feature type="compositionally biased region" description="Low complexity" evidence="1">
    <location>
        <begin position="313"/>
        <end position="323"/>
    </location>
</feature>
<evidence type="ECO:0000256" key="2">
    <source>
        <dbReference type="SAM" id="SignalP"/>
    </source>
</evidence>
<feature type="region of interest" description="Disordered" evidence="1">
    <location>
        <begin position="306"/>
        <end position="357"/>
    </location>
</feature>
<evidence type="ECO:0000313" key="4">
    <source>
        <dbReference type="Proteomes" id="UP000318571"/>
    </source>
</evidence>
<proteinExistence type="predicted"/>
<sequence length="381" mass="43020">PWIVGLLLIVFPTHKFWVTGRKLTDPNTNFLDNPGSSGIDFSRGEIEDGGVICVHREKIVDKTVKDQMKECFVQNVTQCYNTYITEYSDGEEEKCEDFYWKSCKIVFDQVTFNATTRKCRRPLIKNCDDRNNAVQNPDNVVCETFYETACNTTDIFPDPTDEPVPVTFCQKIPRKICAPDNCRVEEGPETCKEDSKESLVQKPVELCDLQPQKHCSVIKIAVPRLSPEKKCRQVEKEICSTSLVNPHPEEKTVFIKYCARMSDLPSSGGGYQASLPNSNSLFQPTYGDTVNFNNNNNNNNNQVQFDSRPFQRPNLNPNQQQLPTTYGAQQGSSQGLPTYANGLRGTPGFRNKRNNPLKAGSISVQDVQRRVSKNELEPEPA</sequence>
<dbReference type="EMBL" id="VCGU01000003">
    <property type="protein sequence ID" value="TRY78227.1"/>
    <property type="molecule type" value="Genomic_DNA"/>
</dbReference>
<accession>A0A553PKL7</accession>
<feature type="signal peptide" evidence="2">
    <location>
        <begin position="1"/>
        <end position="20"/>
    </location>
</feature>
<feature type="compositionally biased region" description="Polar residues" evidence="1">
    <location>
        <begin position="324"/>
        <end position="336"/>
    </location>
</feature>
<keyword evidence="2" id="KW-0732">Signal</keyword>
<organism evidence="3 4">
    <name type="scientific">Tigriopus californicus</name>
    <name type="common">Marine copepod</name>
    <dbReference type="NCBI Taxonomy" id="6832"/>
    <lineage>
        <taxon>Eukaryota</taxon>
        <taxon>Metazoa</taxon>
        <taxon>Ecdysozoa</taxon>
        <taxon>Arthropoda</taxon>
        <taxon>Crustacea</taxon>
        <taxon>Multicrustacea</taxon>
        <taxon>Hexanauplia</taxon>
        <taxon>Copepoda</taxon>
        <taxon>Harpacticoida</taxon>
        <taxon>Harpacticidae</taxon>
        <taxon>Tigriopus</taxon>
    </lineage>
</organism>